<feature type="non-terminal residue" evidence="1">
    <location>
        <position position="102"/>
    </location>
</feature>
<proteinExistence type="predicted"/>
<keyword evidence="2" id="KW-1185">Reference proteome</keyword>
<gene>
    <name evidence="1" type="ORF">MSPICULIGERA_LOCUS7357</name>
</gene>
<dbReference type="AlphaFoldDB" id="A0AA36CIE6"/>
<accession>A0AA36CIE6</accession>
<name>A0AA36CIE6_9BILA</name>
<reference evidence="1" key="1">
    <citation type="submission" date="2023-06" db="EMBL/GenBank/DDBJ databases">
        <authorList>
            <person name="Delattre M."/>
        </authorList>
    </citation>
    <scope>NUCLEOTIDE SEQUENCE</scope>
    <source>
        <strain evidence="1">AF72</strain>
    </source>
</reference>
<dbReference type="EMBL" id="CATQJA010001849">
    <property type="protein sequence ID" value="CAJ0568846.1"/>
    <property type="molecule type" value="Genomic_DNA"/>
</dbReference>
<evidence type="ECO:0000313" key="2">
    <source>
        <dbReference type="Proteomes" id="UP001177023"/>
    </source>
</evidence>
<dbReference type="Proteomes" id="UP001177023">
    <property type="component" value="Unassembled WGS sequence"/>
</dbReference>
<evidence type="ECO:0000313" key="1">
    <source>
        <dbReference type="EMBL" id="CAJ0568846.1"/>
    </source>
</evidence>
<organism evidence="1 2">
    <name type="scientific">Mesorhabditis spiculigera</name>
    <dbReference type="NCBI Taxonomy" id="96644"/>
    <lineage>
        <taxon>Eukaryota</taxon>
        <taxon>Metazoa</taxon>
        <taxon>Ecdysozoa</taxon>
        <taxon>Nematoda</taxon>
        <taxon>Chromadorea</taxon>
        <taxon>Rhabditida</taxon>
        <taxon>Rhabditina</taxon>
        <taxon>Rhabditomorpha</taxon>
        <taxon>Rhabditoidea</taxon>
        <taxon>Rhabditidae</taxon>
        <taxon>Mesorhabditinae</taxon>
        <taxon>Mesorhabditis</taxon>
    </lineage>
</organism>
<sequence>MATIDIAETVAYQELILALRLLMTKLFRVKINALQARSKKPSELTTLTLKPGPHSRDINKLLRVRVDGLDSFETDSYLLIKTWAEYAKSVPERVCVKMTVFP</sequence>
<comment type="caution">
    <text evidence="1">The sequence shown here is derived from an EMBL/GenBank/DDBJ whole genome shotgun (WGS) entry which is preliminary data.</text>
</comment>
<protein>
    <submittedName>
        <fullName evidence="1">Uncharacterized protein</fullName>
    </submittedName>
</protein>